<proteinExistence type="predicted"/>
<gene>
    <name evidence="2" type="ORF">GCM10011374_37890</name>
</gene>
<reference evidence="2" key="2">
    <citation type="submission" date="2020-09" db="EMBL/GenBank/DDBJ databases">
        <authorList>
            <person name="Sun Q."/>
            <person name="Zhou Y."/>
        </authorList>
    </citation>
    <scope>NUCLEOTIDE SEQUENCE</scope>
    <source>
        <strain evidence="2">CGMCC 1.12187</strain>
    </source>
</reference>
<reference evidence="2" key="1">
    <citation type="journal article" date="2014" name="Int. J. Syst. Evol. Microbiol.">
        <title>Complete genome sequence of Corynebacterium casei LMG S-19264T (=DSM 44701T), isolated from a smear-ripened cheese.</title>
        <authorList>
            <consortium name="US DOE Joint Genome Institute (JGI-PGF)"/>
            <person name="Walter F."/>
            <person name="Albersmeier A."/>
            <person name="Kalinowski J."/>
            <person name="Ruckert C."/>
        </authorList>
    </citation>
    <scope>NUCLEOTIDE SEQUENCE</scope>
    <source>
        <strain evidence="2">CGMCC 1.12187</strain>
    </source>
</reference>
<feature type="compositionally biased region" description="Low complexity" evidence="1">
    <location>
        <begin position="1"/>
        <end position="17"/>
    </location>
</feature>
<name>A0A917M122_9MICC</name>
<dbReference type="Proteomes" id="UP000638848">
    <property type="component" value="Unassembled WGS sequence"/>
</dbReference>
<feature type="region of interest" description="Disordered" evidence="1">
    <location>
        <begin position="1"/>
        <end position="86"/>
    </location>
</feature>
<dbReference type="EMBL" id="BMEQ01000036">
    <property type="protein sequence ID" value="GGG69811.1"/>
    <property type="molecule type" value="Genomic_DNA"/>
</dbReference>
<organism evidence="2 3">
    <name type="scientific">Kocuria dechangensis</name>
    <dbReference type="NCBI Taxonomy" id="1176249"/>
    <lineage>
        <taxon>Bacteria</taxon>
        <taxon>Bacillati</taxon>
        <taxon>Actinomycetota</taxon>
        <taxon>Actinomycetes</taxon>
        <taxon>Micrococcales</taxon>
        <taxon>Micrococcaceae</taxon>
        <taxon>Kocuria</taxon>
    </lineage>
</organism>
<evidence type="ECO:0000313" key="3">
    <source>
        <dbReference type="Proteomes" id="UP000638848"/>
    </source>
</evidence>
<keyword evidence="3" id="KW-1185">Reference proteome</keyword>
<protein>
    <submittedName>
        <fullName evidence="2">Uncharacterized protein</fullName>
    </submittedName>
</protein>
<accession>A0A917M122</accession>
<comment type="caution">
    <text evidence="2">The sequence shown here is derived from an EMBL/GenBank/DDBJ whole genome shotgun (WGS) entry which is preliminary data.</text>
</comment>
<sequence>MLSSSVPAPRPAVLAAPGKPPPQDPCRLTRQRASVAARPLIPLPPSGRRAQTPVAPMIRAGPLRPGTSYPRCTAPSLTDPAHQEQP</sequence>
<evidence type="ECO:0000256" key="1">
    <source>
        <dbReference type="SAM" id="MobiDB-lite"/>
    </source>
</evidence>
<evidence type="ECO:0000313" key="2">
    <source>
        <dbReference type="EMBL" id="GGG69811.1"/>
    </source>
</evidence>
<dbReference type="AlphaFoldDB" id="A0A917M122"/>